<keyword evidence="4" id="KW-0233">DNA recombination</keyword>
<dbReference type="PANTHER" id="PTHR30563">
    <property type="entry name" value="DNA RECOMBINATION PROTEIN RMUC"/>
    <property type="match status" value="1"/>
</dbReference>
<dbReference type="Pfam" id="PF02646">
    <property type="entry name" value="RmuC"/>
    <property type="match status" value="1"/>
</dbReference>
<comment type="similarity">
    <text evidence="2">Belongs to the RmuC family.</text>
</comment>
<dbReference type="RefSeq" id="WP_338521591.1">
    <property type="nucleotide sequence ID" value="NZ_CP135136.1"/>
</dbReference>
<name>A0ABZ2H000_9GAMM</name>
<comment type="function">
    <text evidence="1">Involved in DNA recombination.</text>
</comment>
<gene>
    <name evidence="7" type="ORF">RQL38_00065</name>
</gene>
<protein>
    <submittedName>
        <fullName evidence="7">DNA recombination protein RmuC</fullName>
    </submittedName>
</protein>
<feature type="transmembrane region" description="Helical" evidence="6">
    <location>
        <begin position="13"/>
        <end position="32"/>
    </location>
</feature>
<evidence type="ECO:0000256" key="6">
    <source>
        <dbReference type="SAM" id="Phobius"/>
    </source>
</evidence>
<keyword evidence="6" id="KW-0812">Transmembrane</keyword>
<evidence type="ECO:0000313" key="7">
    <source>
        <dbReference type="EMBL" id="WWR12031.1"/>
    </source>
</evidence>
<organism evidence="7 8">
    <name type="scientific">Candidatus Legionella polyplacis</name>
    <dbReference type="NCBI Taxonomy" id="2005262"/>
    <lineage>
        <taxon>Bacteria</taxon>
        <taxon>Pseudomonadati</taxon>
        <taxon>Pseudomonadota</taxon>
        <taxon>Gammaproteobacteria</taxon>
        <taxon>Legionellales</taxon>
        <taxon>Legionellaceae</taxon>
        <taxon>Legionella</taxon>
    </lineage>
</organism>
<proteinExistence type="inferred from homology"/>
<evidence type="ECO:0000256" key="2">
    <source>
        <dbReference type="ARBA" id="ARBA00009840"/>
    </source>
</evidence>
<evidence type="ECO:0000256" key="1">
    <source>
        <dbReference type="ARBA" id="ARBA00003416"/>
    </source>
</evidence>
<evidence type="ECO:0000256" key="5">
    <source>
        <dbReference type="SAM" id="Coils"/>
    </source>
</evidence>
<evidence type="ECO:0000256" key="3">
    <source>
        <dbReference type="ARBA" id="ARBA00023054"/>
    </source>
</evidence>
<sequence>MIYYLSNIYFKKIFFINIIEILLIVWIINYQFKQKLFIKKNLNELKINIENQNKNIEINLQTICYKIQKDINDIEAEKKINILNNINNIIKQEIKNVYDQVNYNFTQCINLLSSNFHFINQEIHLNFKNLIQQIDHKFTNELNKNTPMFTNIMQQLTIIDEAQKKISQLSMNIISIQDILTDKKSRGLFGEIQLNTLIANAIPKNHYQTQYTLSNQKRADCILFMPEPNGHIVIDAKFPLETYKKLMNNNISEIEKKNLRQQFKQDVQKHIKDIAEKYIVLNETTDSAIMFIPSESIFSEIHANYPEIINLSHSLRVWITSPTTLMAILTTARTILKDIDTKKQTHIIKKHLEILSYDFQRFEQRMDKLSKHINLAYQDTNEIHISSKKISKRFKKIESVEIELTKK</sequence>
<evidence type="ECO:0000256" key="4">
    <source>
        <dbReference type="ARBA" id="ARBA00023172"/>
    </source>
</evidence>
<keyword evidence="3 5" id="KW-0175">Coiled coil</keyword>
<keyword evidence="6" id="KW-1133">Transmembrane helix</keyword>
<dbReference type="Proteomes" id="UP001360424">
    <property type="component" value="Chromosome"/>
</dbReference>
<keyword evidence="6" id="KW-0472">Membrane</keyword>
<dbReference type="InterPro" id="IPR003798">
    <property type="entry name" value="DNA_recombination_RmuC"/>
</dbReference>
<dbReference type="PANTHER" id="PTHR30563:SF0">
    <property type="entry name" value="DNA RECOMBINATION PROTEIN RMUC"/>
    <property type="match status" value="1"/>
</dbReference>
<feature type="coiled-coil region" evidence="5">
    <location>
        <begin position="35"/>
        <end position="62"/>
    </location>
</feature>
<accession>A0ABZ2H000</accession>
<evidence type="ECO:0000313" key="8">
    <source>
        <dbReference type="Proteomes" id="UP001360424"/>
    </source>
</evidence>
<keyword evidence="8" id="KW-1185">Reference proteome</keyword>
<dbReference type="EMBL" id="CP135136">
    <property type="protein sequence ID" value="WWR12031.1"/>
    <property type="molecule type" value="Genomic_DNA"/>
</dbReference>
<reference evidence="7" key="1">
    <citation type="submission" date="2023-09" db="EMBL/GenBank/DDBJ databases">
        <title>Genomes of two closely related lineages of the louse Polyplax serrata with different host specificities.</title>
        <authorList>
            <person name="Martinu J."/>
            <person name="Tarabai H."/>
            <person name="Stefka J."/>
            <person name="Hypsa V."/>
        </authorList>
    </citation>
    <scope>NUCLEOTIDE SEQUENCE [LARGE SCALE GENOMIC DNA]</scope>
    <source>
        <strain evidence="7">HR10_N</strain>
    </source>
</reference>